<dbReference type="AlphaFoldDB" id="A0AA37T5V8"/>
<proteinExistence type="predicted"/>
<evidence type="ECO:0000313" key="1">
    <source>
        <dbReference type="EMBL" id="GLS27209.1"/>
    </source>
</evidence>
<dbReference type="RefSeq" id="WP_232595162.1">
    <property type="nucleotide sequence ID" value="NZ_BSPD01000067.1"/>
</dbReference>
<evidence type="ECO:0000313" key="2">
    <source>
        <dbReference type="Proteomes" id="UP001156870"/>
    </source>
</evidence>
<gene>
    <name evidence="1" type="ORF">GCM10007877_29280</name>
</gene>
<name>A0AA37T5V8_9GAMM</name>
<keyword evidence="2" id="KW-1185">Reference proteome</keyword>
<organism evidence="1 2">
    <name type="scientific">Marinibactrum halimedae</name>
    <dbReference type="NCBI Taxonomy" id="1444977"/>
    <lineage>
        <taxon>Bacteria</taxon>
        <taxon>Pseudomonadati</taxon>
        <taxon>Pseudomonadota</taxon>
        <taxon>Gammaproteobacteria</taxon>
        <taxon>Cellvibrionales</taxon>
        <taxon>Cellvibrionaceae</taxon>
        <taxon>Marinibactrum</taxon>
    </lineage>
</organism>
<dbReference type="EMBL" id="BSPD01000067">
    <property type="protein sequence ID" value="GLS27209.1"/>
    <property type="molecule type" value="Genomic_DNA"/>
</dbReference>
<comment type="caution">
    <text evidence="1">The sequence shown here is derived from an EMBL/GenBank/DDBJ whole genome shotgun (WGS) entry which is preliminary data.</text>
</comment>
<sequence>MWLTIGHINNSPISYQGVFSVPLKVDFPILSRNDKHKTIPNIALFQARLFLNENAFQVLHPLLKDDGEFIPAISEQGSGYLFNPLRVAESVQALDLTLSKKNTWGHLENMAFHEEKLEGWNVFRSEFNAFMSLQCSDEFKQVIEVADLTGVYFTEELGNAAADKTIGSRSLN</sequence>
<accession>A0AA37T5V8</accession>
<reference evidence="1 2" key="1">
    <citation type="journal article" date="2014" name="Int. J. Syst. Evol. Microbiol.">
        <title>Complete genome sequence of Corynebacterium casei LMG S-19264T (=DSM 44701T), isolated from a smear-ripened cheese.</title>
        <authorList>
            <consortium name="US DOE Joint Genome Institute (JGI-PGF)"/>
            <person name="Walter F."/>
            <person name="Albersmeier A."/>
            <person name="Kalinowski J."/>
            <person name="Ruckert C."/>
        </authorList>
    </citation>
    <scope>NUCLEOTIDE SEQUENCE [LARGE SCALE GENOMIC DNA]</scope>
    <source>
        <strain evidence="1 2">NBRC 110095</strain>
    </source>
</reference>
<dbReference type="Proteomes" id="UP001156870">
    <property type="component" value="Unassembled WGS sequence"/>
</dbReference>
<protein>
    <submittedName>
        <fullName evidence="1">Uncharacterized protein</fullName>
    </submittedName>
</protein>